<proteinExistence type="predicted"/>
<dbReference type="Proteomes" id="UP000011761">
    <property type="component" value="Unassembled WGS sequence"/>
</dbReference>
<dbReference type="AlphaFoldDB" id="M2MZP0"/>
<reference evidence="1 2" key="1">
    <citation type="journal article" date="2012" name="PLoS Pathog.">
        <title>Diverse lifestyles and strategies of plant pathogenesis encoded in the genomes of eighteen Dothideomycetes fungi.</title>
        <authorList>
            <person name="Ohm R.A."/>
            <person name="Feau N."/>
            <person name="Henrissat B."/>
            <person name="Schoch C.L."/>
            <person name="Horwitz B.A."/>
            <person name="Barry K.W."/>
            <person name="Condon B.J."/>
            <person name="Copeland A.C."/>
            <person name="Dhillon B."/>
            <person name="Glaser F."/>
            <person name="Hesse C.N."/>
            <person name="Kosti I."/>
            <person name="LaButti K."/>
            <person name="Lindquist E.A."/>
            <person name="Lucas S."/>
            <person name="Salamov A.A."/>
            <person name="Bradshaw R.E."/>
            <person name="Ciuffetti L."/>
            <person name="Hamelin R.C."/>
            <person name="Kema G.H.J."/>
            <person name="Lawrence C."/>
            <person name="Scott J.A."/>
            <person name="Spatafora J.W."/>
            <person name="Turgeon B.G."/>
            <person name="de Wit P.J.G.M."/>
            <person name="Zhong S."/>
            <person name="Goodwin S.B."/>
            <person name="Grigoriev I.V."/>
        </authorList>
    </citation>
    <scope>NUCLEOTIDE SEQUENCE [LARGE SCALE GENOMIC DNA]</scope>
    <source>
        <strain evidence="1 2">UAMH 10762</strain>
    </source>
</reference>
<dbReference type="KEGG" id="bcom:BAUCODRAFT_305473"/>
<evidence type="ECO:0000313" key="2">
    <source>
        <dbReference type="Proteomes" id="UP000011761"/>
    </source>
</evidence>
<accession>M2MZP0</accession>
<protein>
    <submittedName>
        <fullName evidence="1">Uncharacterized protein</fullName>
    </submittedName>
</protein>
<dbReference type="EMBL" id="KB445563">
    <property type="protein sequence ID" value="EMC91805.1"/>
    <property type="molecule type" value="Genomic_DNA"/>
</dbReference>
<gene>
    <name evidence="1" type="ORF">BAUCODRAFT_305473</name>
</gene>
<keyword evidence="2" id="KW-1185">Reference proteome</keyword>
<organism evidence="1 2">
    <name type="scientific">Baudoinia panamericana (strain UAMH 10762)</name>
    <name type="common">Angels' share fungus</name>
    <name type="synonym">Baudoinia compniacensis (strain UAMH 10762)</name>
    <dbReference type="NCBI Taxonomy" id="717646"/>
    <lineage>
        <taxon>Eukaryota</taxon>
        <taxon>Fungi</taxon>
        <taxon>Dikarya</taxon>
        <taxon>Ascomycota</taxon>
        <taxon>Pezizomycotina</taxon>
        <taxon>Dothideomycetes</taxon>
        <taxon>Dothideomycetidae</taxon>
        <taxon>Mycosphaerellales</taxon>
        <taxon>Teratosphaeriaceae</taxon>
        <taxon>Baudoinia</taxon>
    </lineage>
</organism>
<dbReference type="HOGENOM" id="CLU_3068277_0_0_1"/>
<dbReference type="GeneID" id="19111250"/>
<evidence type="ECO:0000313" key="1">
    <source>
        <dbReference type="EMBL" id="EMC91805.1"/>
    </source>
</evidence>
<sequence>MQWLRASCAFDRAVASCFAPQDIGAYDLEASWSPRNNCPQRATALAPATRTLP</sequence>
<dbReference type="RefSeq" id="XP_007681231.1">
    <property type="nucleotide sequence ID" value="XM_007683041.1"/>
</dbReference>
<name>M2MZP0_BAUPA</name>